<keyword evidence="3" id="KW-0732">Signal</keyword>
<dbReference type="InterPro" id="IPR001579">
    <property type="entry name" value="Glyco_hydro_18_chit_AS"/>
</dbReference>
<accession>A0A7W8A4Y1</accession>
<dbReference type="GO" id="GO:0004553">
    <property type="term" value="F:hydrolase activity, hydrolyzing O-glycosyl compounds"/>
    <property type="evidence" value="ECO:0007669"/>
    <property type="project" value="InterPro"/>
</dbReference>
<dbReference type="GO" id="GO:0005975">
    <property type="term" value="P:carbohydrate metabolic process"/>
    <property type="evidence" value="ECO:0007669"/>
    <property type="project" value="InterPro"/>
</dbReference>
<feature type="chain" id="PRO_5031373688" evidence="3">
    <location>
        <begin position="24"/>
        <end position="344"/>
    </location>
</feature>
<dbReference type="InterPro" id="IPR036365">
    <property type="entry name" value="PGBD-like_sf"/>
</dbReference>
<dbReference type="InterPro" id="IPR002477">
    <property type="entry name" value="Peptidoglycan-bd-like"/>
</dbReference>
<keyword evidence="6" id="KW-1185">Reference proteome</keyword>
<evidence type="ECO:0000313" key="6">
    <source>
        <dbReference type="Proteomes" id="UP000568380"/>
    </source>
</evidence>
<organism evidence="5 6">
    <name type="scientific">Nonomuraea endophytica</name>
    <dbReference type="NCBI Taxonomy" id="714136"/>
    <lineage>
        <taxon>Bacteria</taxon>
        <taxon>Bacillati</taxon>
        <taxon>Actinomycetota</taxon>
        <taxon>Actinomycetes</taxon>
        <taxon>Streptosporangiales</taxon>
        <taxon>Streptosporangiaceae</taxon>
        <taxon>Nonomuraea</taxon>
    </lineage>
</organism>
<comment type="subcellular location">
    <subcellularLocation>
        <location evidence="1">Cell envelope</location>
    </subcellularLocation>
</comment>
<dbReference type="InterPro" id="IPR036366">
    <property type="entry name" value="PGBDSf"/>
</dbReference>
<dbReference type="SUPFAM" id="SSF47090">
    <property type="entry name" value="PGBD-like"/>
    <property type="match status" value="1"/>
</dbReference>
<dbReference type="EMBL" id="JACHIN010000007">
    <property type="protein sequence ID" value="MBB5079603.1"/>
    <property type="molecule type" value="Genomic_DNA"/>
</dbReference>
<dbReference type="Gene3D" id="2.40.420.20">
    <property type="match status" value="1"/>
</dbReference>
<sequence>MRALRAVAWTGGAALLAAAVAAAAIGFGGDGSGTAVAARTAPATAKVTRTTLTETKAVNGSLGYGSTADISARGQGTITWLPKEGDTITRGKSVYSVDADRVPLLYGSMPLYRTLQDGVEGMDVELLERNLAKLGYDGFDVDGEYTWATREAVEDWQDDIGVPVTGTVEPEDVVVADGPLRVDKLKTARGAAAGGPVLTSTGTTREVLVDLDVADRHLLKKGMKATVELPDGTEVQGKISSIGKTATTTGEGQEATTTVEVTVAVSGVKGFDTGPVTVTVVSGQRKDVLAVPVGALFALAEGGYGVQVVEGASTRYAAVEAGLFADGKVEVSGVDEGTTVAVPK</sequence>
<evidence type="ECO:0000256" key="1">
    <source>
        <dbReference type="ARBA" id="ARBA00004196"/>
    </source>
</evidence>
<evidence type="ECO:0000313" key="5">
    <source>
        <dbReference type="EMBL" id="MBB5079603.1"/>
    </source>
</evidence>
<keyword evidence="5" id="KW-0378">Hydrolase</keyword>
<dbReference type="GO" id="GO:0030313">
    <property type="term" value="C:cell envelope"/>
    <property type="evidence" value="ECO:0007669"/>
    <property type="project" value="UniProtKB-SubCell"/>
</dbReference>
<dbReference type="AlphaFoldDB" id="A0A7W8A4Y1"/>
<dbReference type="Gene3D" id="1.10.101.10">
    <property type="entry name" value="PGBD-like superfamily/PGBD"/>
    <property type="match status" value="1"/>
</dbReference>
<evidence type="ECO:0000256" key="3">
    <source>
        <dbReference type="SAM" id="SignalP"/>
    </source>
</evidence>
<name>A0A7W8A4Y1_9ACTN</name>
<comment type="caution">
    <text evidence="5">The sequence shown here is derived from an EMBL/GenBank/DDBJ whole genome shotgun (WGS) entry which is preliminary data.</text>
</comment>
<evidence type="ECO:0000256" key="2">
    <source>
        <dbReference type="ARBA" id="ARBA00023054"/>
    </source>
</evidence>
<protein>
    <submittedName>
        <fullName evidence="5">Peptidoglycan hydrolase-like protein with peptidoglycan-binding domain</fullName>
    </submittedName>
</protein>
<gene>
    <name evidence="5" type="ORF">HNR40_005089</name>
</gene>
<proteinExistence type="predicted"/>
<dbReference type="InterPro" id="IPR050465">
    <property type="entry name" value="UPF0194_transport"/>
</dbReference>
<reference evidence="5 6" key="1">
    <citation type="submission" date="2020-08" db="EMBL/GenBank/DDBJ databases">
        <title>Genomic Encyclopedia of Type Strains, Phase IV (KMG-IV): sequencing the most valuable type-strain genomes for metagenomic binning, comparative biology and taxonomic classification.</title>
        <authorList>
            <person name="Goeker M."/>
        </authorList>
    </citation>
    <scope>NUCLEOTIDE SEQUENCE [LARGE SCALE GENOMIC DNA]</scope>
    <source>
        <strain evidence="5 6">DSM 45385</strain>
    </source>
</reference>
<evidence type="ECO:0000259" key="4">
    <source>
        <dbReference type="Pfam" id="PF01471"/>
    </source>
</evidence>
<dbReference type="Proteomes" id="UP000568380">
    <property type="component" value="Unassembled WGS sequence"/>
</dbReference>
<feature type="signal peptide" evidence="3">
    <location>
        <begin position="1"/>
        <end position="23"/>
    </location>
</feature>
<dbReference type="RefSeq" id="WP_221340815.1">
    <property type="nucleotide sequence ID" value="NZ_JACHIN010000007.1"/>
</dbReference>
<feature type="domain" description="Peptidoglycan binding-like" evidence="4">
    <location>
        <begin position="122"/>
        <end position="170"/>
    </location>
</feature>
<dbReference type="PANTHER" id="PTHR32347">
    <property type="entry name" value="EFFLUX SYSTEM COMPONENT YKNX-RELATED"/>
    <property type="match status" value="1"/>
</dbReference>
<dbReference type="PROSITE" id="PS01095">
    <property type="entry name" value="GH18_1"/>
    <property type="match status" value="1"/>
</dbReference>
<keyword evidence="2" id="KW-0175">Coiled coil</keyword>
<dbReference type="Pfam" id="PF01471">
    <property type="entry name" value="PG_binding_1"/>
    <property type="match status" value="1"/>
</dbReference>